<proteinExistence type="predicted"/>
<sequence>MVLDMKHGELRSIVHNVADSLASGVGLLIGVYEMDVFREASCSPGRVITVDFLRGEVIEGEVSSSLAGAVARYRAALDQLCRNSGGSVDALREARVRYWSDHITPLFSVTIEDSAGRRSTTEYAGIPGKRVKAMDELGRLRPKASAR</sequence>
<dbReference type="AlphaFoldDB" id="A0A4R3PT41"/>
<comment type="caution">
    <text evidence="1">The sequence shown here is derived from an EMBL/GenBank/DDBJ whole genome shotgun (WGS) entry which is preliminary data.</text>
</comment>
<dbReference type="Proteomes" id="UP000294576">
    <property type="component" value="Unassembled WGS sequence"/>
</dbReference>
<reference evidence="1 2" key="1">
    <citation type="submission" date="2019-03" db="EMBL/GenBank/DDBJ databases">
        <title>Genomic Encyclopedia of Type Strains, Phase IV (KMG-V): Genome sequencing to study the core and pangenomes of soil and plant-associated prokaryotes.</title>
        <authorList>
            <person name="Whitman W."/>
        </authorList>
    </citation>
    <scope>NUCLEOTIDE SEQUENCE [LARGE SCALE GENOMIC DNA]</scope>
    <source>
        <strain evidence="1 2">Hc14</strain>
    </source>
</reference>
<evidence type="ECO:0000313" key="2">
    <source>
        <dbReference type="Proteomes" id="UP000294576"/>
    </source>
</evidence>
<name>A0A4R3PT41_RHISU</name>
<dbReference type="EMBL" id="SMBH01000022">
    <property type="protein sequence ID" value="TCU10025.1"/>
    <property type="molecule type" value="Genomic_DNA"/>
</dbReference>
<organism evidence="1 2">
    <name type="scientific">Rhizobium sullae</name>
    <name type="common">Rhizobium hedysari</name>
    <dbReference type="NCBI Taxonomy" id="50338"/>
    <lineage>
        <taxon>Bacteria</taxon>
        <taxon>Pseudomonadati</taxon>
        <taxon>Pseudomonadota</taxon>
        <taxon>Alphaproteobacteria</taxon>
        <taxon>Hyphomicrobiales</taxon>
        <taxon>Rhizobiaceae</taxon>
        <taxon>Rhizobium/Agrobacterium group</taxon>
        <taxon>Rhizobium</taxon>
    </lineage>
</organism>
<protein>
    <submittedName>
        <fullName evidence="1">Uncharacterized protein</fullName>
    </submittedName>
</protein>
<evidence type="ECO:0000313" key="1">
    <source>
        <dbReference type="EMBL" id="TCU10025.1"/>
    </source>
</evidence>
<accession>A0A4R3PT41</accession>
<gene>
    <name evidence="1" type="ORF">EV132_12216</name>
</gene>